<gene>
    <name evidence="1" type="ORF">DARMORV10_A01P01790.1</name>
</gene>
<proteinExistence type="predicted"/>
<sequence>MGTIQNKGLTIVTHILKEDGQFIAKIFRGKDTSLLYRTVRLLRSARITLHQKKDLTREICIVSWRKSEALQVEAISIAAVVLSKNLREPMANLRGLLTSVSSYCQRSFSQSILKSPNNLSQIQTRQTHHDDVETQSCDEYLLNQQYLCSCLL</sequence>
<protein>
    <submittedName>
        <fullName evidence="1">(rape) hypothetical protein</fullName>
    </submittedName>
</protein>
<name>A0A816XKA8_BRANA</name>
<accession>A0A816XKA8</accession>
<reference evidence="1" key="1">
    <citation type="submission" date="2021-01" db="EMBL/GenBank/DDBJ databases">
        <authorList>
            <consortium name="Genoscope - CEA"/>
            <person name="William W."/>
        </authorList>
    </citation>
    <scope>NUCLEOTIDE SEQUENCE</scope>
</reference>
<dbReference type="AlphaFoldDB" id="A0A816XKA8"/>
<organism evidence="1">
    <name type="scientific">Brassica napus</name>
    <name type="common">Rape</name>
    <dbReference type="NCBI Taxonomy" id="3708"/>
    <lineage>
        <taxon>Eukaryota</taxon>
        <taxon>Viridiplantae</taxon>
        <taxon>Streptophyta</taxon>
        <taxon>Embryophyta</taxon>
        <taxon>Tracheophyta</taxon>
        <taxon>Spermatophyta</taxon>
        <taxon>Magnoliopsida</taxon>
        <taxon>eudicotyledons</taxon>
        <taxon>Gunneridae</taxon>
        <taxon>Pentapetalae</taxon>
        <taxon>rosids</taxon>
        <taxon>malvids</taxon>
        <taxon>Brassicales</taxon>
        <taxon>Brassicaceae</taxon>
        <taxon>Brassiceae</taxon>
        <taxon>Brassica</taxon>
    </lineage>
</organism>
<dbReference type="EMBL" id="HG994355">
    <property type="protein sequence ID" value="CAF2146493.1"/>
    <property type="molecule type" value="Genomic_DNA"/>
</dbReference>
<evidence type="ECO:0000313" key="1">
    <source>
        <dbReference type="EMBL" id="CAF2146493.1"/>
    </source>
</evidence>
<dbReference type="Proteomes" id="UP001295469">
    <property type="component" value="Chromosome A01"/>
</dbReference>